<evidence type="ECO:0000313" key="10">
    <source>
        <dbReference type="EMBL" id="KAF4393422.1"/>
    </source>
</evidence>
<dbReference type="InterPro" id="IPR041698">
    <property type="entry name" value="Methyltransf_25"/>
</dbReference>
<comment type="catalytic activity">
    <reaction evidence="5">
        <text>L-arginyl-[protein] + S-adenosyl-L-methionine = N(omega)-methyl-L-arginyl-[protein] + S-adenosyl-L-homocysteine + H(+)</text>
        <dbReference type="Rhea" id="RHEA:48100"/>
        <dbReference type="Rhea" id="RHEA-COMP:10532"/>
        <dbReference type="Rhea" id="RHEA-COMP:11990"/>
        <dbReference type="ChEBI" id="CHEBI:15378"/>
        <dbReference type="ChEBI" id="CHEBI:29965"/>
        <dbReference type="ChEBI" id="CHEBI:57856"/>
        <dbReference type="ChEBI" id="CHEBI:59789"/>
        <dbReference type="ChEBI" id="CHEBI:65280"/>
    </reaction>
    <physiologicalReaction direction="left-to-right" evidence="5">
        <dbReference type="Rhea" id="RHEA:48101"/>
    </physiologicalReaction>
</comment>
<feature type="compositionally biased region" description="Basic and acidic residues" evidence="7">
    <location>
        <begin position="264"/>
        <end position="274"/>
    </location>
</feature>
<protein>
    <recommendedName>
        <fullName evidence="12">C2H2-type domain-containing protein</fullName>
    </recommendedName>
</protein>
<dbReference type="GO" id="GO:0035242">
    <property type="term" value="F:protein-arginine omega-N asymmetric methyltransferase activity"/>
    <property type="evidence" value="ECO:0007669"/>
    <property type="project" value="UniProtKB-EC"/>
</dbReference>
<feature type="domain" description="Protein arginine N-methyltransferase" evidence="9">
    <location>
        <begin position="456"/>
        <end position="607"/>
    </location>
</feature>
<dbReference type="GO" id="GO:0032259">
    <property type="term" value="P:methylation"/>
    <property type="evidence" value="ECO:0007669"/>
    <property type="project" value="UniProtKB-KW"/>
</dbReference>
<comment type="caution">
    <text evidence="10">The sequence shown here is derived from an EMBL/GenBank/DDBJ whole genome shotgun (WGS) entry which is preliminary data.</text>
</comment>
<dbReference type="PANTHER" id="PTHR11006">
    <property type="entry name" value="PROTEIN ARGININE N-METHYLTRANSFERASE"/>
    <property type="match status" value="1"/>
</dbReference>
<dbReference type="PROSITE" id="PS51678">
    <property type="entry name" value="SAM_MT_PRMT"/>
    <property type="match status" value="1"/>
</dbReference>
<evidence type="ECO:0000256" key="2">
    <source>
        <dbReference type="ARBA" id="ARBA00022679"/>
    </source>
</evidence>
<dbReference type="Proteomes" id="UP000525078">
    <property type="component" value="Unassembled WGS sequence"/>
</dbReference>
<dbReference type="InterPro" id="IPR055135">
    <property type="entry name" value="PRMT_dom"/>
</dbReference>
<dbReference type="CDD" id="cd02440">
    <property type="entry name" value="AdoMet_MTases"/>
    <property type="match status" value="1"/>
</dbReference>
<gene>
    <name evidence="10" type="ORF">F8388_023226</name>
</gene>
<evidence type="ECO:0000259" key="8">
    <source>
        <dbReference type="Pfam" id="PF13649"/>
    </source>
</evidence>
<evidence type="ECO:0000256" key="1">
    <source>
        <dbReference type="ARBA" id="ARBA00022603"/>
    </source>
</evidence>
<evidence type="ECO:0000256" key="6">
    <source>
        <dbReference type="PROSITE-ProRule" id="PRU01015"/>
    </source>
</evidence>
<name>A0A7J6HDQ7_CANSA</name>
<evidence type="ECO:0000256" key="7">
    <source>
        <dbReference type="SAM" id="MobiDB-lite"/>
    </source>
</evidence>
<sequence length="667" mass="74873">MANDEETLRPKRIEEDDHDDEYEDQEEEEDDDLHGWDDWREDDQDQDETEDSAFLCLFCDSTYTDTQALFHHCISTHHFDFQSIRKTLTLDFYASFKLINYVRSQVQYTLTPIFLQLGFFDIELEIEWLTKMVSQKRCWSCGLNFQSKEDLWNHLHEAVSLDDIKPLLENDQYLKPFLQDDSLLYSFNEDEEAVDDGDDVVVVDIAEKEELMTNLRKFKDICIDSEIQDTYHQCGKEDVDSISGSHLNVGSSSGKSAVNGSTSREPERHTNDKALRAYFPNRDLKDVKIVNADYFGSYSSFGIHREMLSDKAWVRTDAYRKAIVDNSSLLNGAVVMDVGCGTGILSLFSAQAKASRVIAVEASEKMAAVATQIAKENGHLRIKKPTDGTSQSTGVVEIVQCMVEELDKKTSIEPHSVDVLLSEWMGYCLLYESMLSSVLYARDKWLKPGGAILPDTATIIVAGFGKGGTSIPFWENVYGFNMSCVGKELVEGAAQMPIVDVIEGDDLVTNAAVLKTFDLVTMKPDEVDFTASVELEPNLCSTETNSLDFASKTTWCYGALLWFETGFTSRFCKEMPANLSTSPYTPKTHWSQTILTFREPIAISSGKSNLDKSAEIGSDGCPAVKISLRISIARASQHRSIDISMETVGVGPDGRKRSWPVQLFNMS</sequence>
<evidence type="ECO:0000313" key="11">
    <source>
        <dbReference type="Proteomes" id="UP000525078"/>
    </source>
</evidence>
<dbReference type="GO" id="GO:0005634">
    <property type="term" value="C:nucleus"/>
    <property type="evidence" value="ECO:0007669"/>
    <property type="project" value="TreeGrafter"/>
</dbReference>
<reference evidence="10 11" key="1">
    <citation type="journal article" date="2020" name="bioRxiv">
        <title>Sequence and annotation of 42 cannabis genomes reveals extensive copy number variation in cannabinoid synthesis and pathogen resistance genes.</title>
        <authorList>
            <person name="Mckernan K.J."/>
            <person name="Helbert Y."/>
            <person name="Kane L.T."/>
            <person name="Ebling H."/>
            <person name="Zhang L."/>
            <person name="Liu B."/>
            <person name="Eaton Z."/>
            <person name="Mclaughlin S."/>
            <person name="Kingan S."/>
            <person name="Baybayan P."/>
            <person name="Concepcion G."/>
            <person name="Jordan M."/>
            <person name="Riva A."/>
            <person name="Barbazuk W."/>
            <person name="Harkins T."/>
        </authorList>
    </citation>
    <scope>NUCLEOTIDE SEQUENCE [LARGE SCALE GENOMIC DNA]</scope>
    <source>
        <strain evidence="11">cv. Jamaican Lion 4</strain>
        <tissue evidence="10">Leaf</tissue>
    </source>
</reference>
<evidence type="ECO:0000256" key="3">
    <source>
        <dbReference type="ARBA" id="ARBA00022691"/>
    </source>
</evidence>
<dbReference type="Pfam" id="PF22528">
    <property type="entry name" value="PRMT_C"/>
    <property type="match status" value="1"/>
</dbReference>
<dbReference type="AlphaFoldDB" id="A0A7J6HDQ7"/>
<feature type="region of interest" description="Disordered" evidence="7">
    <location>
        <begin position="245"/>
        <end position="274"/>
    </location>
</feature>
<dbReference type="SUPFAM" id="SSF53335">
    <property type="entry name" value="S-adenosyl-L-methionine-dependent methyltransferases"/>
    <property type="match status" value="1"/>
</dbReference>
<feature type="compositionally biased region" description="Basic and acidic residues" evidence="7">
    <location>
        <begin position="1"/>
        <end position="15"/>
    </location>
</feature>
<dbReference type="EMBL" id="JAATIP010000014">
    <property type="protein sequence ID" value="KAF4393422.1"/>
    <property type="molecule type" value="Genomic_DNA"/>
</dbReference>
<organism evidence="10 11">
    <name type="scientific">Cannabis sativa</name>
    <name type="common">Hemp</name>
    <name type="synonym">Marijuana</name>
    <dbReference type="NCBI Taxonomy" id="3483"/>
    <lineage>
        <taxon>Eukaryota</taxon>
        <taxon>Viridiplantae</taxon>
        <taxon>Streptophyta</taxon>
        <taxon>Embryophyta</taxon>
        <taxon>Tracheophyta</taxon>
        <taxon>Spermatophyta</taxon>
        <taxon>Magnoliopsida</taxon>
        <taxon>eudicotyledons</taxon>
        <taxon>Gunneridae</taxon>
        <taxon>Pentapetalae</taxon>
        <taxon>rosids</taxon>
        <taxon>fabids</taxon>
        <taxon>Rosales</taxon>
        <taxon>Cannabaceae</taxon>
        <taxon>Cannabis</taxon>
    </lineage>
</organism>
<evidence type="ECO:0000256" key="4">
    <source>
        <dbReference type="ARBA" id="ARBA00047384"/>
    </source>
</evidence>
<dbReference type="Pfam" id="PF13649">
    <property type="entry name" value="Methyltransf_25"/>
    <property type="match status" value="1"/>
</dbReference>
<dbReference type="InterPro" id="IPR025799">
    <property type="entry name" value="Arg_MeTrfase"/>
</dbReference>
<dbReference type="Gene3D" id="3.40.50.150">
    <property type="entry name" value="Vaccinia Virus protein VP39"/>
    <property type="match status" value="1"/>
</dbReference>
<comment type="catalytic activity">
    <reaction evidence="4">
        <text>L-arginyl-[protein] + 2 S-adenosyl-L-methionine = N(omega),N(omega)-dimethyl-L-arginyl-[protein] + 2 S-adenosyl-L-homocysteine + 2 H(+)</text>
        <dbReference type="Rhea" id="RHEA:48096"/>
        <dbReference type="Rhea" id="RHEA-COMP:10532"/>
        <dbReference type="Rhea" id="RHEA-COMP:11991"/>
        <dbReference type="ChEBI" id="CHEBI:15378"/>
        <dbReference type="ChEBI" id="CHEBI:29965"/>
        <dbReference type="ChEBI" id="CHEBI:57856"/>
        <dbReference type="ChEBI" id="CHEBI:59789"/>
        <dbReference type="ChEBI" id="CHEBI:61897"/>
        <dbReference type="EC" id="2.1.1.319"/>
    </reaction>
    <physiologicalReaction direction="left-to-right" evidence="4">
        <dbReference type="Rhea" id="RHEA:48097"/>
    </physiologicalReaction>
</comment>
<feature type="region of interest" description="Disordered" evidence="7">
    <location>
        <begin position="1"/>
        <end position="44"/>
    </location>
</feature>
<keyword evidence="2 6" id="KW-0808">Transferase</keyword>
<dbReference type="Gene3D" id="2.70.160.11">
    <property type="entry name" value="Hnrnp arginine n-methyltransferase1"/>
    <property type="match status" value="1"/>
</dbReference>
<keyword evidence="3 6" id="KW-0949">S-adenosyl-L-methionine</keyword>
<feature type="compositionally biased region" description="Acidic residues" evidence="7">
    <location>
        <begin position="16"/>
        <end position="32"/>
    </location>
</feature>
<feature type="compositionally biased region" description="Polar residues" evidence="7">
    <location>
        <begin position="245"/>
        <end position="263"/>
    </location>
</feature>
<dbReference type="GO" id="GO:0042054">
    <property type="term" value="F:histone methyltransferase activity"/>
    <property type="evidence" value="ECO:0007669"/>
    <property type="project" value="TreeGrafter"/>
</dbReference>
<dbReference type="InterPro" id="IPR029063">
    <property type="entry name" value="SAM-dependent_MTases_sf"/>
</dbReference>
<keyword evidence="1 6" id="KW-0489">Methyltransferase</keyword>
<dbReference type="FunFam" id="3.40.50.150:FF:000016">
    <property type="entry name" value="Protein arginine N-methyltransferase 6"/>
    <property type="match status" value="1"/>
</dbReference>
<dbReference type="PANTHER" id="PTHR11006:SF89">
    <property type="entry name" value="PROTEIN ARGININE N-METHYLTRANSFERASE 3-RELATED"/>
    <property type="match status" value="1"/>
</dbReference>
<evidence type="ECO:0000256" key="5">
    <source>
        <dbReference type="ARBA" id="ARBA00049303"/>
    </source>
</evidence>
<dbReference type="SUPFAM" id="SSF57667">
    <property type="entry name" value="beta-beta-alpha zinc fingers"/>
    <property type="match status" value="1"/>
</dbReference>
<evidence type="ECO:0000259" key="9">
    <source>
        <dbReference type="Pfam" id="PF22528"/>
    </source>
</evidence>
<dbReference type="InterPro" id="IPR036236">
    <property type="entry name" value="Znf_C2H2_sf"/>
</dbReference>
<feature type="domain" description="Methyltransferase" evidence="8">
    <location>
        <begin position="335"/>
        <end position="450"/>
    </location>
</feature>
<evidence type="ECO:0008006" key="12">
    <source>
        <dbReference type="Google" id="ProtNLM"/>
    </source>
</evidence>
<proteinExistence type="predicted"/>
<accession>A0A7J6HDQ7</accession>